<evidence type="ECO:0000256" key="5">
    <source>
        <dbReference type="ARBA" id="ARBA00022741"/>
    </source>
</evidence>
<feature type="compositionally biased region" description="Polar residues" evidence="11">
    <location>
        <begin position="684"/>
        <end position="703"/>
    </location>
</feature>
<dbReference type="SMART" id="SM00220">
    <property type="entry name" value="S_TKc"/>
    <property type="match status" value="1"/>
</dbReference>
<proteinExistence type="predicted"/>
<evidence type="ECO:0000259" key="12">
    <source>
        <dbReference type="PROSITE" id="PS50011"/>
    </source>
</evidence>
<keyword evidence="4" id="KW-0808">Transferase</keyword>
<dbReference type="SMART" id="SM00228">
    <property type="entry name" value="PDZ"/>
    <property type="match status" value="2"/>
</dbReference>
<dbReference type="InterPro" id="IPR008271">
    <property type="entry name" value="Ser/Thr_kinase_AS"/>
</dbReference>
<dbReference type="PANTHER" id="PTHR24356">
    <property type="entry name" value="SERINE/THREONINE-PROTEIN KINASE"/>
    <property type="match status" value="1"/>
</dbReference>
<dbReference type="GO" id="GO:0004674">
    <property type="term" value="F:protein serine/threonine kinase activity"/>
    <property type="evidence" value="ECO:0007669"/>
    <property type="project" value="UniProtKB-KW"/>
</dbReference>
<feature type="domain" description="Protein kinase" evidence="12">
    <location>
        <begin position="282"/>
        <end position="553"/>
    </location>
</feature>
<dbReference type="PROSITE" id="PS00108">
    <property type="entry name" value="PROTEIN_KINASE_ST"/>
    <property type="match status" value="1"/>
</dbReference>
<dbReference type="InParanoid" id="A0A7M7KDG0"/>
<dbReference type="InterPro" id="IPR036034">
    <property type="entry name" value="PDZ_sf"/>
</dbReference>
<dbReference type="InterPro" id="IPR050236">
    <property type="entry name" value="Ser_Thr_kinase_AGC"/>
</dbReference>
<dbReference type="PANTHER" id="PTHR24356:SF1">
    <property type="entry name" value="SERINE_THREONINE-PROTEIN KINASE GREATWALL"/>
    <property type="match status" value="1"/>
</dbReference>
<feature type="compositionally biased region" description="Basic and acidic residues" evidence="11">
    <location>
        <begin position="660"/>
        <end position="682"/>
    </location>
</feature>
<keyword evidence="7" id="KW-0067">ATP-binding</keyword>
<dbReference type="GO" id="GO:0035556">
    <property type="term" value="P:intracellular signal transduction"/>
    <property type="evidence" value="ECO:0007669"/>
    <property type="project" value="TreeGrafter"/>
</dbReference>
<dbReference type="Gene3D" id="2.30.42.10">
    <property type="match status" value="1"/>
</dbReference>
<keyword evidence="3" id="KW-0723">Serine/threonine-protein kinase</keyword>
<evidence type="ECO:0000256" key="2">
    <source>
        <dbReference type="ARBA" id="ARBA00022148"/>
    </source>
</evidence>
<dbReference type="KEGG" id="vde:111251638"/>
<name>A0A7M7KDG0_VARDE</name>
<evidence type="ECO:0000256" key="1">
    <source>
        <dbReference type="ARBA" id="ARBA00012513"/>
    </source>
</evidence>
<dbReference type="Gene3D" id="1.10.510.10">
    <property type="entry name" value="Transferase(Phosphotransferase) domain 1"/>
    <property type="match status" value="1"/>
</dbReference>
<dbReference type="OrthoDB" id="6513151at2759"/>
<evidence type="ECO:0000256" key="11">
    <source>
        <dbReference type="SAM" id="MobiDB-lite"/>
    </source>
</evidence>
<protein>
    <recommendedName>
        <fullName evidence="2">Serine/threonine-protein kinase greatwall</fullName>
        <ecNumber evidence="1">2.7.11.1</ecNumber>
    </recommendedName>
    <alternativeName>
        <fullName evidence="8">Microtubule-associated serine/threonine-protein kinase-like</fullName>
    </alternativeName>
</protein>
<keyword evidence="14" id="KW-1185">Reference proteome</keyword>
<dbReference type="Gene3D" id="3.30.200.20">
    <property type="entry name" value="Phosphorylase Kinase, domain 1"/>
    <property type="match status" value="1"/>
</dbReference>
<dbReference type="InterPro" id="IPR000719">
    <property type="entry name" value="Prot_kinase_dom"/>
</dbReference>
<evidence type="ECO:0000256" key="6">
    <source>
        <dbReference type="ARBA" id="ARBA00022777"/>
    </source>
</evidence>
<evidence type="ECO:0000256" key="10">
    <source>
        <dbReference type="ARBA" id="ARBA00048679"/>
    </source>
</evidence>
<accession>A0A7M7KDG0</accession>
<dbReference type="SUPFAM" id="SSF56112">
    <property type="entry name" value="Protein kinase-like (PK-like)"/>
    <property type="match status" value="1"/>
</dbReference>
<dbReference type="EC" id="2.7.11.1" evidence="1"/>
<dbReference type="EnsemblMetazoa" id="XM_022808386">
    <property type="protein sequence ID" value="XP_022664121"/>
    <property type="gene ID" value="LOC111251638"/>
</dbReference>
<dbReference type="GO" id="GO:0005524">
    <property type="term" value="F:ATP binding"/>
    <property type="evidence" value="ECO:0007669"/>
    <property type="project" value="UniProtKB-KW"/>
</dbReference>
<dbReference type="InterPro" id="IPR011009">
    <property type="entry name" value="Kinase-like_dom_sf"/>
</dbReference>
<dbReference type="GeneID" id="111251638"/>
<sequence length="947" mass="108008">MSSTRGQAAVFRLCHHRGIHAPHRSHAIRNSVEMSLLKSLTSTSFIDRLLRKENDRIFYKSNETPHAIHWVWEMKVKPNCYRRRRHSKRSKRLRMSSAGARDPVVVCKQVEQSPVSQHRAQPATRVLPLVERQAKSDGMRSMVFRQAATLLRQLRIDLSDLSEIQLPPLQYFAREQLLHSSELLIKRLVLRNVHIDLVDSVTENLITMHLRILQSCPAVGAWLAGQLHRFVTALSDVAEILEMNRPNPVNWRELADRMEEVANKFVYKSWDVKSFVPAMRTLRGDQLLGQGGFGCAYRGRHIPTNLELCIKVVPLQHFQLARHACSDKLVASVARCKFVVSYYAAFETRTAHIALMEFVKGSDLNKLTKASRVLAVEQVRMVAAQLYLGLEYLHMHGFVHRDVKSANVLVTMKGLVKLIDFDTSKVCLSHYVRDRALECFFARTAREFRDREKAGTLAYRAPEAIQKQGYGRALDWWALGCVVFKITTGRLPFHGDDAELKRRICETDPEWSSQRCSDVDSTCQEFINALMIKDPTKRLGSSCYSEIRQHAFFAGLDFDSLSKADKYETLCEMPKEIIQIHNMSPLEAKQKQPNQQKKFVVTLAQCEDVLKPHRPLMTYVSRGFARAIARYSTGLPDPPSAEPTPEYTLLRFNEKEHFDQVTDKSEYVSRSELRGQGPKDDSTEQTVDTITDTIDPSPNSRKPTQPPNVSELSRLSSKKYSKSDLKYTRQYKPSLEILELTMPRSGVCPQKFGFSYRLLSGVDGSVGFVYRVKPDSVASRAGLFYGDMIAKVNDRMVVPKDNPRIREIIHSSSYVSLAVYAHNPFRLAQLHRDIAHVLKMDRNDAKDLRLMCFRDKCRLRAGFSLKTFISAADGGTYSAHIFHRVHPKLMKGEMDNRLYAGDLLLCVNGIPTTGMKSQKEVADIVKLHRRRELILSILPCSPLRVPN</sequence>
<feature type="region of interest" description="Disordered" evidence="11">
    <location>
        <begin position="660"/>
        <end position="717"/>
    </location>
</feature>
<dbReference type="SUPFAM" id="SSF50156">
    <property type="entry name" value="PDZ domain-like"/>
    <property type="match status" value="1"/>
</dbReference>
<evidence type="ECO:0000256" key="9">
    <source>
        <dbReference type="ARBA" id="ARBA00047899"/>
    </source>
</evidence>
<dbReference type="AlphaFoldDB" id="A0A7M7KDG0"/>
<evidence type="ECO:0000313" key="13">
    <source>
        <dbReference type="EnsemblMetazoa" id="XP_022664121"/>
    </source>
</evidence>
<evidence type="ECO:0000256" key="3">
    <source>
        <dbReference type="ARBA" id="ARBA00022527"/>
    </source>
</evidence>
<comment type="catalytic activity">
    <reaction evidence="10">
        <text>L-seryl-[protein] + ATP = O-phospho-L-seryl-[protein] + ADP + H(+)</text>
        <dbReference type="Rhea" id="RHEA:17989"/>
        <dbReference type="Rhea" id="RHEA-COMP:9863"/>
        <dbReference type="Rhea" id="RHEA-COMP:11604"/>
        <dbReference type="ChEBI" id="CHEBI:15378"/>
        <dbReference type="ChEBI" id="CHEBI:29999"/>
        <dbReference type="ChEBI" id="CHEBI:30616"/>
        <dbReference type="ChEBI" id="CHEBI:83421"/>
        <dbReference type="ChEBI" id="CHEBI:456216"/>
        <dbReference type="EC" id="2.7.11.1"/>
    </reaction>
</comment>
<reference evidence="13" key="1">
    <citation type="submission" date="2021-01" db="UniProtKB">
        <authorList>
            <consortium name="EnsemblMetazoa"/>
        </authorList>
    </citation>
    <scope>IDENTIFICATION</scope>
</reference>
<dbReference type="Proteomes" id="UP000594260">
    <property type="component" value="Unplaced"/>
</dbReference>
<dbReference type="PROSITE" id="PS50011">
    <property type="entry name" value="PROTEIN_KINASE_DOM"/>
    <property type="match status" value="1"/>
</dbReference>
<dbReference type="Pfam" id="PF00069">
    <property type="entry name" value="Pkinase"/>
    <property type="match status" value="1"/>
</dbReference>
<comment type="catalytic activity">
    <reaction evidence="9">
        <text>L-threonyl-[protein] + ATP = O-phospho-L-threonyl-[protein] + ADP + H(+)</text>
        <dbReference type="Rhea" id="RHEA:46608"/>
        <dbReference type="Rhea" id="RHEA-COMP:11060"/>
        <dbReference type="Rhea" id="RHEA-COMP:11605"/>
        <dbReference type="ChEBI" id="CHEBI:15378"/>
        <dbReference type="ChEBI" id="CHEBI:30013"/>
        <dbReference type="ChEBI" id="CHEBI:30616"/>
        <dbReference type="ChEBI" id="CHEBI:61977"/>
        <dbReference type="ChEBI" id="CHEBI:456216"/>
        <dbReference type="EC" id="2.7.11.1"/>
    </reaction>
</comment>
<dbReference type="InterPro" id="IPR001478">
    <property type="entry name" value="PDZ"/>
</dbReference>
<evidence type="ECO:0000256" key="7">
    <source>
        <dbReference type="ARBA" id="ARBA00022840"/>
    </source>
</evidence>
<organism evidence="13 14">
    <name type="scientific">Varroa destructor</name>
    <name type="common">Honeybee mite</name>
    <dbReference type="NCBI Taxonomy" id="109461"/>
    <lineage>
        <taxon>Eukaryota</taxon>
        <taxon>Metazoa</taxon>
        <taxon>Ecdysozoa</taxon>
        <taxon>Arthropoda</taxon>
        <taxon>Chelicerata</taxon>
        <taxon>Arachnida</taxon>
        <taxon>Acari</taxon>
        <taxon>Parasitiformes</taxon>
        <taxon>Mesostigmata</taxon>
        <taxon>Gamasina</taxon>
        <taxon>Dermanyssoidea</taxon>
        <taxon>Varroidae</taxon>
        <taxon>Varroa</taxon>
    </lineage>
</organism>
<keyword evidence="5" id="KW-0547">Nucleotide-binding</keyword>
<dbReference type="RefSeq" id="XP_022664121.1">
    <property type="nucleotide sequence ID" value="XM_022808386.1"/>
</dbReference>
<evidence type="ECO:0000256" key="8">
    <source>
        <dbReference type="ARBA" id="ARBA00033099"/>
    </source>
</evidence>
<evidence type="ECO:0000256" key="4">
    <source>
        <dbReference type="ARBA" id="ARBA00022679"/>
    </source>
</evidence>
<keyword evidence="6" id="KW-0418">Kinase</keyword>
<evidence type="ECO:0000313" key="14">
    <source>
        <dbReference type="Proteomes" id="UP000594260"/>
    </source>
</evidence>